<dbReference type="Proteomes" id="UP000039324">
    <property type="component" value="Unassembled WGS sequence"/>
</dbReference>
<feature type="domain" description="UBA" evidence="1">
    <location>
        <begin position="345"/>
        <end position="385"/>
    </location>
</feature>
<proteinExistence type="predicted"/>
<evidence type="ECO:0000313" key="3">
    <source>
        <dbReference type="EMBL" id="SPR02076.1"/>
    </source>
</evidence>
<dbReference type="Gene3D" id="3.40.50.1820">
    <property type="entry name" value="alpha/beta hydrolase"/>
    <property type="match status" value="1"/>
</dbReference>
<dbReference type="OrthoDB" id="10249433at2759"/>
<dbReference type="EMBL" id="CDSF01000094">
    <property type="protein sequence ID" value="CEO99834.1"/>
    <property type="molecule type" value="Genomic_DNA"/>
</dbReference>
<reference evidence="2 4" key="1">
    <citation type="submission" date="2015-02" db="EMBL/GenBank/DDBJ databases">
        <authorList>
            <person name="Chooi Y.-H."/>
        </authorList>
    </citation>
    <scope>NUCLEOTIDE SEQUENCE [LARGE SCALE GENOMIC DNA]</scope>
    <source>
        <strain evidence="2">E3</strain>
    </source>
</reference>
<gene>
    <name evidence="2" type="ORF">PBRA_007568</name>
    <name evidence="3" type="ORF">PLBR_LOCUS9291</name>
</gene>
<dbReference type="Gene3D" id="1.10.8.10">
    <property type="entry name" value="DNA helicase RuvA subunit, C-terminal domain"/>
    <property type="match status" value="1"/>
</dbReference>
<dbReference type="InterPro" id="IPR009060">
    <property type="entry name" value="UBA-like_sf"/>
</dbReference>
<organism evidence="2 4">
    <name type="scientific">Plasmodiophora brassicae</name>
    <name type="common">Clubroot disease agent</name>
    <dbReference type="NCBI Taxonomy" id="37360"/>
    <lineage>
        <taxon>Eukaryota</taxon>
        <taxon>Sar</taxon>
        <taxon>Rhizaria</taxon>
        <taxon>Endomyxa</taxon>
        <taxon>Phytomyxea</taxon>
        <taxon>Plasmodiophorida</taxon>
        <taxon>Plasmodiophoridae</taxon>
        <taxon>Plasmodiophora</taxon>
    </lineage>
</organism>
<dbReference type="InterPro" id="IPR029058">
    <property type="entry name" value="AB_hydrolase_fold"/>
</dbReference>
<evidence type="ECO:0000313" key="5">
    <source>
        <dbReference type="Proteomes" id="UP000290189"/>
    </source>
</evidence>
<keyword evidence="3" id="KW-0496">Mitochondrion</keyword>
<dbReference type="SUPFAM" id="SSF46934">
    <property type="entry name" value="UBA-like"/>
    <property type="match status" value="1"/>
</dbReference>
<dbReference type="PANTHER" id="PTHR12277">
    <property type="entry name" value="ALPHA/BETA HYDROLASE DOMAIN-CONTAINING PROTEIN"/>
    <property type="match status" value="1"/>
</dbReference>
<evidence type="ECO:0000259" key="1">
    <source>
        <dbReference type="PROSITE" id="PS50030"/>
    </source>
</evidence>
<dbReference type="STRING" id="37360.A0A0G4IXJ1"/>
<dbReference type="InterPro" id="IPR015940">
    <property type="entry name" value="UBA"/>
</dbReference>
<accession>A0A0G4IXJ1</accession>
<reference evidence="3 5" key="2">
    <citation type="submission" date="2018-03" db="EMBL/GenBank/DDBJ databases">
        <authorList>
            <person name="Fogelqvist J."/>
        </authorList>
    </citation>
    <scope>NUCLEOTIDE SEQUENCE [LARGE SCALE GENOMIC DNA]</scope>
</reference>
<dbReference type="PROSITE" id="PS50030">
    <property type="entry name" value="UBA"/>
    <property type="match status" value="1"/>
</dbReference>
<dbReference type="PANTHER" id="PTHR12277:SF197">
    <property type="entry name" value="CHROMOSOME UNDETERMINED SCAFFOLD_38, WHOLE GENOME SHOTGUN SEQUENCE"/>
    <property type="match status" value="1"/>
</dbReference>
<evidence type="ECO:0000313" key="2">
    <source>
        <dbReference type="EMBL" id="CEO99834.1"/>
    </source>
</evidence>
<dbReference type="SMART" id="SM00165">
    <property type="entry name" value="UBA"/>
    <property type="match status" value="1"/>
</dbReference>
<keyword evidence="4" id="KW-1185">Reference proteome</keyword>
<dbReference type="SUPFAM" id="SSF53474">
    <property type="entry name" value="alpha/beta-Hydrolases"/>
    <property type="match status" value="1"/>
</dbReference>
<evidence type="ECO:0000313" key="4">
    <source>
        <dbReference type="Proteomes" id="UP000039324"/>
    </source>
</evidence>
<dbReference type="Pfam" id="PF00627">
    <property type="entry name" value="UBA"/>
    <property type="match status" value="1"/>
</dbReference>
<sequence length="389" mass="42193">MAFFTKDTSFVNRIVFPAPRPPTYTAASFPTELVWMPDPGDRARGGVAPAVLLRWPASEFLVLFFHGNGEDLGGAVVFLRDLMNALSNTVRISVLAVEYPGYGIYKGVANESGALRAAEAAFSFATRELSWPVSNLILLGVSIGTGPAVHLASQFDAGGLVLLAAYESVRSVAKHLVGTLASYLISDRFVNHRHIREVRCPAIFIHGTQDEMIPCDQSVRLFERCPSENKQIVLAEGVGHNGFDLIDDIVVPLQSFFNRIRAQRSAIGAVVQCPDLCSPLSLSVISSWFASPTPTKAARKWRSGCLPIRPEMGEGPSCESDGEPPFSVVQRFGDGPIVVDDRHFDLSSEDVGRLCHMGFSRPDAEFALQETGGNLESALDILLIQSAMS</sequence>
<dbReference type="OMA" id="WPASEFL"/>
<name>A0A0G4IXJ1_PLABS</name>
<dbReference type="AlphaFoldDB" id="A0A0G4IXJ1"/>
<dbReference type="Proteomes" id="UP000290189">
    <property type="component" value="Unassembled WGS sequence"/>
</dbReference>
<dbReference type="EMBL" id="OVEO01000020">
    <property type="protein sequence ID" value="SPR02076.1"/>
    <property type="molecule type" value="Genomic_DNA"/>
</dbReference>
<protein>
    <recommendedName>
        <fullName evidence="1">UBA domain-containing protein</fullName>
    </recommendedName>
</protein>
<geneLocation type="mitochondrion" evidence="3"/>